<evidence type="ECO:0000313" key="2">
    <source>
        <dbReference type="Proteomes" id="UP000249165"/>
    </source>
</evidence>
<comment type="caution">
    <text evidence="1">The sequence shown here is derived from an EMBL/GenBank/DDBJ whole genome shotgun (WGS) entry which is preliminary data.</text>
</comment>
<accession>A0A327XKN7</accession>
<reference evidence="1 2" key="1">
    <citation type="submission" date="2018-06" db="EMBL/GenBank/DDBJ databases">
        <title>Genomic Encyclopedia of Archaeal and Bacterial Type Strains, Phase II (KMG-II): from individual species to whole genera.</title>
        <authorList>
            <person name="Goeker M."/>
        </authorList>
    </citation>
    <scope>NUCLEOTIDE SEQUENCE [LARGE SCALE GENOMIC DNA]</scope>
    <source>
        <strain evidence="1 2">DSM 22011</strain>
    </source>
</reference>
<sequence>MAHTLSDTLAHSLTGLRAATFSGPLTEDAPWPDVYPSWDSANGKIEGEIASTAGMLLQIDAAVSGTPSWWVLNLVLGAGTLKPGSVLGLVADIESAEAREIAAFVRSGREDEVLDTELSEPLALRAGRRVISLLHDVDAGQPMAGAEAWHTLVLRLPRPRTSLVLHDLRLMVIPPEAGMRAGRRSLKGYAT</sequence>
<organism evidence="1 2">
    <name type="scientific">Salipiger aestuarii</name>
    <dbReference type="NCBI Taxonomy" id="568098"/>
    <lineage>
        <taxon>Bacteria</taxon>
        <taxon>Pseudomonadati</taxon>
        <taxon>Pseudomonadota</taxon>
        <taxon>Alphaproteobacteria</taxon>
        <taxon>Rhodobacterales</taxon>
        <taxon>Roseobacteraceae</taxon>
        <taxon>Salipiger</taxon>
    </lineage>
</organism>
<dbReference type="Proteomes" id="UP000249165">
    <property type="component" value="Unassembled WGS sequence"/>
</dbReference>
<protein>
    <submittedName>
        <fullName evidence="1">Uncharacterized protein</fullName>
    </submittedName>
</protein>
<proteinExistence type="predicted"/>
<keyword evidence="2" id="KW-1185">Reference proteome</keyword>
<dbReference type="EMBL" id="QLMG01000091">
    <property type="protein sequence ID" value="RAK07815.1"/>
    <property type="molecule type" value="Genomic_DNA"/>
</dbReference>
<name>A0A327XKN7_9RHOB</name>
<dbReference type="AlphaFoldDB" id="A0A327XKN7"/>
<dbReference type="RefSeq" id="WP_009504496.1">
    <property type="nucleotide sequence ID" value="NZ_LIGK01000043.1"/>
</dbReference>
<gene>
    <name evidence="1" type="ORF">ATI53_10916</name>
</gene>
<evidence type="ECO:0000313" key="1">
    <source>
        <dbReference type="EMBL" id="RAK07815.1"/>
    </source>
</evidence>